<gene>
    <name evidence="1" type="ORF">H8F21_16940</name>
</gene>
<reference evidence="1 2" key="1">
    <citation type="submission" date="2020-08" db="EMBL/GenBank/DDBJ databases">
        <title>Description of novel Pseudomonas species.</title>
        <authorList>
            <person name="Duman M."/>
            <person name="Mulet M."/>
            <person name="Altun S."/>
            <person name="Saticioglu I.B."/>
            <person name="Lalucat J."/>
            <person name="Garcia-Valdes E."/>
        </authorList>
    </citation>
    <scope>NUCLEOTIDE SEQUENCE [LARGE SCALE GENOMIC DNA]</scope>
    <source>
        <strain evidence="1 2">P66</strain>
    </source>
</reference>
<protein>
    <submittedName>
        <fullName evidence="1">Uncharacterized protein</fullName>
    </submittedName>
</protein>
<sequence>MQTAMHPAFQQKIAVLAALLERSKAVRAEARTKIGDSAPRFQAANKGSTWDVIEIASGEKKGHAYSYHAAMQFVDVMEAAATRKLVGRQ</sequence>
<dbReference type="Proteomes" id="UP000745663">
    <property type="component" value="Unassembled WGS sequence"/>
</dbReference>
<name>A0ABS2C047_9PSED</name>
<evidence type="ECO:0000313" key="1">
    <source>
        <dbReference type="EMBL" id="MBM5459255.1"/>
    </source>
</evidence>
<proteinExistence type="predicted"/>
<organism evidence="1 2">
    <name type="scientific">Pseudomonas arcuscaelestis</name>
    <dbReference type="NCBI Taxonomy" id="2710591"/>
    <lineage>
        <taxon>Bacteria</taxon>
        <taxon>Pseudomonadati</taxon>
        <taxon>Pseudomonadota</taxon>
        <taxon>Gammaproteobacteria</taxon>
        <taxon>Pseudomonadales</taxon>
        <taxon>Pseudomonadaceae</taxon>
        <taxon>Pseudomonas</taxon>
    </lineage>
</organism>
<dbReference type="RefSeq" id="WP_203585092.1">
    <property type="nucleotide sequence ID" value="NZ_JACOPV010000010.1"/>
</dbReference>
<keyword evidence="2" id="KW-1185">Reference proteome</keyword>
<accession>A0ABS2C047</accession>
<comment type="caution">
    <text evidence="1">The sequence shown here is derived from an EMBL/GenBank/DDBJ whole genome shotgun (WGS) entry which is preliminary data.</text>
</comment>
<dbReference type="EMBL" id="JACOPV010000010">
    <property type="protein sequence ID" value="MBM5459255.1"/>
    <property type="molecule type" value="Genomic_DNA"/>
</dbReference>
<evidence type="ECO:0000313" key="2">
    <source>
        <dbReference type="Proteomes" id="UP000745663"/>
    </source>
</evidence>